<evidence type="ECO:0000259" key="17">
    <source>
        <dbReference type="SMART" id="SM00968"/>
    </source>
</evidence>
<dbReference type="GO" id="GO:0005524">
    <property type="term" value="F:ATP binding"/>
    <property type="evidence" value="ECO:0007669"/>
    <property type="project" value="UniProtKB-KW"/>
</dbReference>
<feature type="coiled-coil region" evidence="15">
    <location>
        <begin position="1010"/>
        <end position="1073"/>
    </location>
</feature>
<dbReference type="Gene3D" id="3.40.50.300">
    <property type="entry name" value="P-loop containing nucleotide triphosphate hydrolases"/>
    <property type="match status" value="2"/>
</dbReference>
<dbReference type="GO" id="GO:0005634">
    <property type="term" value="C:nucleus"/>
    <property type="evidence" value="ECO:0007669"/>
    <property type="project" value="UniProtKB-SubCell"/>
</dbReference>
<evidence type="ECO:0000256" key="15">
    <source>
        <dbReference type="SAM" id="Coils"/>
    </source>
</evidence>
<keyword evidence="4" id="KW-0158">Chromosome</keyword>
<accession>A0AAQ4RQ89</accession>
<feature type="domain" description="SMC hinge" evidence="17">
    <location>
        <begin position="520"/>
        <end position="681"/>
    </location>
</feature>
<dbReference type="InterPro" id="IPR010935">
    <property type="entry name" value="SMC_hinge"/>
</dbReference>
<keyword evidence="10" id="KW-0226">DNA condensation</keyword>
<feature type="region of interest" description="Disordered" evidence="16">
    <location>
        <begin position="1213"/>
        <end position="1240"/>
    </location>
</feature>
<evidence type="ECO:0000256" key="16">
    <source>
        <dbReference type="SAM" id="MobiDB-lite"/>
    </source>
</evidence>
<keyword evidence="5" id="KW-0132">Cell division</keyword>
<reference evidence="18" key="2">
    <citation type="submission" date="2025-08" db="UniProtKB">
        <authorList>
            <consortium name="Ensembl"/>
        </authorList>
    </citation>
    <scope>IDENTIFICATION</scope>
</reference>
<comment type="function">
    <text evidence="13">Central component of the condensin complex, a complex required for conversion of interphase chromatin into mitotic-like condense chromosomes. The condensin complex probably introduces positive supercoils into relaxed DNA in the presence of type I topoisomerases and converts nicked DNA into positive knotted forms in the presence of type II topoisomerases.</text>
</comment>
<evidence type="ECO:0000256" key="3">
    <source>
        <dbReference type="ARBA" id="ARBA00005231"/>
    </source>
</evidence>
<keyword evidence="11 14" id="KW-0539">Nucleus</keyword>
<evidence type="ECO:0000256" key="14">
    <source>
        <dbReference type="PIRNR" id="PIRNR005719"/>
    </source>
</evidence>
<organism evidence="18 19">
    <name type="scientific">Gasterosteus aculeatus aculeatus</name>
    <name type="common">three-spined stickleback</name>
    <dbReference type="NCBI Taxonomy" id="481459"/>
    <lineage>
        <taxon>Eukaryota</taxon>
        <taxon>Metazoa</taxon>
        <taxon>Chordata</taxon>
        <taxon>Craniata</taxon>
        <taxon>Vertebrata</taxon>
        <taxon>Euteleostomi</taxon>
        <taxon>Actinopterygii</taxon>
        <taxon>Neopterygii</taxon>
        <taxon>Teleostei</taxon>
        <taxon>Neoteleostei</taxon>
        <taxon>Acanthomorphata</taxon>
        <taxon>Eupercaria</taxon>
        <taxon>Perciformes</taxon>
        <taxon>Cottioidei</taxon>
        <taxon>Gasterosteales</taxon>
        <taxon>Gasterosteidae</taxon>
        <taxon>Gasterosteus</taxon>
    </lineage>
</organism>
<feature type="coiled-coil region" evidence="15">
    <location>
        <begin position="260"/>
        <end position="294"/>
    </location>
</feature>
<dbReference type="FunFam" id="3.40.50.300:FF:000278">
    <property type="entry name" value="Structural maintenance of chromosomes 2"/>
    <property type="match status" value="1"/>
</dbReference>
<dbReference type="CDD" id="cd03273">
    <property type="entry name" value="ABC_SMC2_euk"/>
    <property type="match status" value="1"/>
</dbReference>
<evidence type="ECO:0000256" key="12">
    <source>
        <dbReference type="ARBA" id="ARBA00023306"/>
    </source>
</evidence>
<keyword evidence="8" id="KW-0067">ATP-binding</keyword>
<comment type="subcellular location">
    <subcellularLocation>
        <location evidence="2">Chromosome</location>
    </subcellularLocation>
    <subcellularLocation>
        <location evidence="1 14">Nucleus</location>
    </subcellularLocation>
</comment>
<evidence type="ECO:0000256" key="4">
    <source>
        <dbReference type="ARBA" id="ARBA00022454"/>
    </source>
</evidence>
<evidence type="ECO:0000313" key="18">
    <source>
        <dbReference type="Ensembl" id="ENSGACP00000064837.1"/>
    </source>
</evidence>
<keyword evidence="7" id="KW-0498">Mitosis</keyword>
<dbReference type="PANTHER" id="PTHR43977">
    <property type="entry name" value="STRUCTURAL MAINTENANCE OF CHROMOSOMES PROTEIN 3"/>
    <property type="match status" value="1"/>
</dbReference>
<dbReference type="InterPro" id="IPR027120">
    <property type="entry name" value="Smc2_ABC"/>
</dbReference>
<dbReference type="InterPro" id="IPR003395">
    <property type="entry name" value="RecF/RecN/SMC_N"/>
</dbReference>
<evidence type="ECO:0000256" key="1">
    <source>
        <dbReference type="ARBA" id="ARBA00004123"/>
    </source>
</evidence>
<evidence type="ECO:0000256" key="11">
    <source>
        <dbReference type="ARBA" id="ARBA00023242"/>
    </source>
</evidence>
<dbReference type="SUPFAM" id="SSF75553">
    <property type="entry name" value="Smc hinge domain"/>
    <property type="match status" value="2"/>
</dbReference>
<dbReference type="Proteomes" id="UP000007635">
    <property type="component" value="Chromosome IX"/>
</dbReference>
<dbReference type="GO" id="GO:0005694">
    <property type="term" value="C:chromosome"/>
    <property type="evidence" value="ECO:0007669"/>
    <property type="project" value="UniProtKB-SubCell"/>
</dbReference>
<keyword evidence="19" id="KW-1185">Reference proteome</keyword>
<keyword evidence="9 15" id="KW-0175">Coiled coil</keyword>
<dbReference type="Pfam" id="PF06470">
    <property type="entry name" value="SMC_hinge"/>
    <property type="match status" value="1"/>
</dbReference>
<feature type="compositionally biased region" description="Polar residues" evidence="16">
    <location>
        <begin position="1213"/>
        <end position="1222"/>
    </location>
</feature>
<dbReference type="InterPro" id="IPR027417">
    <property type="entry name" value="P-loop_NTPase"/>
</dbReference>
<evidence type="ECO:0000313" key="19">
    <source>
        <dbReference type="Proteomes" id="UP000007635"/>
    </source>
</evidence>
<reference evidence="18" key="3">
    <citation type="submission" date="2025-09" db="UniProtKB">
        <authorList>
            <consortium name="Ensembl"/>
        </authorList>
    </citation>
    <scope>IDENTIFICATION</scope>
</reference>
<dbReference type="Gene3D" id="1.20.1060.20">
    <property type="match status" value="2"/>
</dbReference>
<dbReference type="GO" id="GO:0051301">
    <property type="term" value="P:cell division"/>
    <property type="evidence" value="ECO:0007669"/>
    <property type="project" value="UniProtKB-KW"/>
</dbReference>
<evidence type="ECO:0000256" key="10">
    <source>
        <dbReference type="ARBA" id="ARBA00023067"/>
    </source>
</evidence>
<dbReference type="AlphaFoldDB" id="A0AAQ4RQ89"/>
<feature type="coiled-coil region" evidence="15">
    <location>
        <begin position="715"/>
        <end position="971"/>
    </location>
</feature>
<dbReference type="SUPFAM" id="SSF52540">
    <property type="entry name" value="P-loop containing nucleoside triphosphate hydrolases"/>
    <property type="match status" value="1"/>
</dbReference>
<sequence length="1240" mass="140237">MHIKSIIIEGFKSYAHRTEINGFDPLFNAITGLNGSGKSNILDSICFLLGISNLSHVRASNLQDLVYKNGQGGITKATVSITFDNSNKSQSPLGFETHDEITVTRQVVIGGRNKYLINGVNANNTRVQDLFCSVGLNVNNPHFLIMQGRITKVLNMKPPEILAMIEEAAGTRMYECKKITAQKTIEKKEAKLKEIQTILDEEITPTMNKLQEERSSYLEYQKLMREIQHLSRLYVAWLFVCAEETKLKSADNLKVMQDNITKMQASMAENESKVQQLSAQIQELQKKKEQEVNGVLKSLEETLADVQRVDAKAQSAFDLKKQNVKDETKKRNALVKTMEEDKKMLVVKEKEVSKLAEQLQALQAEGQEDSAALDAAEQHFRAVSAGLSTNEDGEEATLAGQMMTCKNDMSKADTEAKQAQMTLKHAEAELKTKQAEVKKMDGGYKKDEDSLQAVRSSREKLQAELAKLNYEDGKEETLLERRRQLSREAAQLKETYERLVSRFPNLRFDYKDPERGWDRSKVKGLLANLITVRDVSYATGLEVVAGGRLYNIVVDTEVGVSVDHLQSYDERLVIPFTYQWERATGVDHVICYSFLLYQVTGKKLLEKGELQRRYTIIPLNKISAKTLNDRVVNAAKSLVGENNVHAALSLVGYEADLRKAMEYVFGSTLVCDTLDNAKRVAFDKQVMTKTVTLGGDVFDPQGTLSGGARSQSASVLSSLQELKEVRDSLNEKENQLRETEGQLVSLKGTAEKYRQLKQQYELKVEEEQILQTKLQQSSFHQQQEELERLRKAIDESKETLRVTKEVQKRAEEKYKVLENKMKNAEAEREKELKAAQQKLNAAKAKADAFTKKLKQKQQESDAVALELEELRREQTGYEQQIQAVDEAMGAIKEQIDSMACTVSQNKEAVLKAQEELAKQKEVIMAQDKELKCKSTEANKIREQNNEVQLKIKELEHNISKHRKDSQEAADKVSRMLEEHDWIQSERQFFGQPNTSYDFKTNNPREAGQRLKKLEETTAKLERNVNKRAMNMLNDAEERYNDLMKKKRIVENDKAKILKTIEELDEKKNEALNVAWQKVNKDFGSIFSSLLPGATAKLAPAGGVLLEGLEFKVALGDTWKENLTELSGGQRSLVALSLILAMLLFKPAPIYILDEVDAALDLSHTQNIGQMLRGHFRHSQFVVVSLKDGMFANANVLFKTKFVEGMSTVSRTALSQSDSNLSQKSRDKARLKDKRVKQLIS</sequence>
<dbReference type="SMART" id="SM00968">
    <property type="entry name" value="SMC_hinge"/>
    <property type="match status" value="1"/>
</dbReference>
<feature type="coiled-coil region" evidence="15">
    <location>
        <begin position="409"/>
        <end position="502"/>
    </location>
</feature>
<evidence type="ECO:0000256" key="7">
    <source>
        <dbReference type="ARBA" id="ARBA00022776"/>
    </source>
</evidence>
<evidence type="ECO:0000256" key="5">
    <source>
        <dbReference type="ARBA" id="ARBA00022618"/>
    </source>
</evidence>
<evidence type="ECO:0000256" key="2">
    <source>
        <dbReference type="ARBA" id="ARBA00004286"/>
    </source>
</evidence>
<dbReference type="Ensembl" id="ENSGACT00000052476.1">
    <property type="protein sequence ID" value="ENSGACP00000064837.1"/>
    <property type="gene ID" value="ENSGACG00000015927.2"/>
</dbReference>
<dbReference type="InterPro" id="IPR024704">
    <property type="entry name" value="SMC"/>
</dbReference>
<evidence type="ECO:0000256" key="8">
    <source>
        <dbReference type="ARBA" id="ARBA00022840"/>
    </source>
</evidence>
<evidence type="ECO:0000256" key="9">
    <source>
        <dbReference type="ARBA" id="ARBA00023054"/>
    </source>
</evidence>
<feature type="compositionally biased region" description="Basic residues" evidence="16">
    <location>
        <begin position="1230"/>
        <end position="1240"/>
    </location>
</feature>
<reference evidence="18 19" key="1">
    <citation type="journal article" date="2021" name="G3 (Bethesda)">
        <title>Improved contiguity of the threespine stickleback genome using long-read sequencing.</title>
        <authorList>
            <person name="Nath S."/>
            <person name="Shaw D.E."/>
            <person name="White M.A."/>
        </authorList>
    </citation>
    <scope>NUCLEOTIDE SEQUENCE [LARGE SCALE GENOMIC DNA]</scope>
    <source>
        <strain evidence="18 19">Lake Benthic</strain>
    </source>
</reference>
<comment type="similarity">
    <text evidence="3">Belongs to the SMC family. SMC2 subfamily.</text>
</comment>
<name>A0AAQ4RQ89_GASAC</name>
<dbReference type="InterPro" id="IPR036277">
    <property type="entry name" value="SMC_hinge_sf"/>
</dbReference>
<dbReference type="GO" id="GO:0016887">
    <property type="term" value="F:ATP hydrolysis activity"/>
    <property type="evidence" value="ECO:0007669"/>
    <property type="project" value="InterPro"/>
</dbReference>
<dbReference type="PIRSF" id="PIRSF005719">
    <property type="entry name" value="SMC"/>
    <property type="match status" value="1"/>
</dbReference>
<dbReference type="Gene3D" id="3.30.70.1620">
    <property type="match status" value="1"/>
</dbReference>
<dbReference type="GeneTree" id="ENSGT00550000074857"/>
<keyword evidence="6" id="KW-0547">Nucleotide-binding</keyword>
<evidence type="ECO:0000256" key="6">
    <source>
        <dbReference type="ARBA" id="ARBA00022741"/>
    </source>
</evidence>
<evidence type="ECO:0000256" key="13">
    <source>
        <dbReference type="ARBA" id="ARBA00058936"/>
    </source>
</evidence>
<keyword evidence="12" id="KW-0131">Cell cycle</keyword>
<protein>
    <recommendedName>
        <fullName evidence="14">Structural maintenance of chromosomes protein</fullName>
    </recommendedName>
</protein>
<proteinExistence type="inferred from homology"/>
<dbReference type="GO" id="GO:0030261">
    <property type="term" value="P:chromosome condensation"/>
    <property type="evidence" value="ECO:0007669"/>
    <property type="project" value="UniProtKB-KW"/>
</dbReference>
<dbReference type="FunFam" id="3.40.50.300:FF:000385">
    <property type="entry name" value="Structural maintenance of chromosomes 2"/>
    <property type="match status" value="1"/>
</dbReference>
<dbReference type="Pfam" id="PF02463">
    <property type="entry name" value="SMC_N"/>
    <property type="match status" value="2"/>
</dbReference>